<accession>A0AAN6VXN9</accession>
<dbReference type="Proteomes" id="UP001302321">
    <property type="component" value="Unassembled WGS sequence"/>
</dbReference>
<keyword evidence="3" id="KW-1185">Reference proteome</keyword>
<proteinExistence type="predicted"/>
<gene>
    <name evidence="2" type="ORF">QBC36DRAFT_100746</name>
</gene>
<reference evidence="2" key="1">
    <citation type="journal article" date="2023" name="Mol. Phylogenet. Evol.">
        <title>Genome-scale phylogeny and comparative genomics of the fungal order Sordariales.</title>
        <authorList>
            <person name="Hensen N."/>
            <person name="Bonometti L."/>
            <person name="Westerberg I."/>
            <person name="Brannstrom I.O."/>
            <person name="Guillou S."/>
            <person name="Cros-Aarteil S."/>
            <person name="Calhoun S."/>
            <person name="Haridas S."/>
            <person name="Kuo A."/>
            <person name="Mondo S."/>
            <person name="Pangilinan J."/>
            <person name="Riley R."/>
            <person name="LaButti K."/>
            <person name="Andreopoulos B."/>
            <person name="Lipzen A."/>
            <person name="Chen C."/>
            <person name="Yan M."/>
            <person name="Daum C."/>
            <person name="Ng V."/>
            <person name="Clum A."/>
            <person name="Steindorff A."/>
            <person name="Ohm R.A."/>
            <person name="Martin F."/>
            <person name="Silar P."/>
            <person name="Natvig D.O."/>
            <person name="Lalanne C."/>
            <person name="Gautier V."/>
            <person name="Ament-Velasquez S.L."/>
            <person name="Kruys A."/>
            <person name="Hutchinson M.I."/>
            <person name="Powell A.J."/>
            <person name="Barry K."/>
            <person name="Miller A.N."/>
            <person name="Grigoriev I.V."/>
            <person name="Debuchy R."/>
            <person name="Gladieux P."/>
            <person name="Hiltunen Thoren M."/>
            <person name="Johannesson H."/>
        </authorList>
    </citation>
    <scope>NUCLEOTIDE SEQUENCE</scope>
    <source>
        <strain evidence="2">CBS 892.96</strain>
    </source>
</reference>
<comment type="caution">
    <text evidence="2">The sequence shown here is derived from an EMBL/GenBank/DDBJ whole genome shotgun (WGS) entry which is preliminary data.</text>
</comment>
<evidence type="ECO:0000313" key="2">
    <source>
        <dbReference type="EMBL" id="KAK4171245.1"/>
    </source>
</evidence>
<sequence>MVSLTTLTVAAAALISTVAGQSSPPCQPALANNCGFDLIRSFADENRLRTIVEQETGVRPAEGVVSNMIFTCSSDPLVPTFSGARCVPGSCQPRQNGVDATCRNGNTLPWPPA</sequence>
<dbReference type="EMBL" id="MU866602">
    <property type="protein sequence ID" value="KAK4171245.1"/>
    <property type="molecule type" value="Genomic_DNA"/>
</dbReference>
<reference evidence="2" key="2">
    <citation type="submission" date="2023-05" db="EMBL/GenBank/DDBJ databases">
        <authorList>
            <consortium name="Lawrence Berkeley National Laboratory"/>
            <person name="Steindorff A."/>
            <person name="Hensen N."/>
            <person name="Bonometti L."/>
            <person name="Westerberg I."/>
            <person name="Brannstrom I.O."/>
            <person name="Guillou S."/>
            <person name="Cros-Aarteil S."/>
            <person name="Calhoun S."/>
            <person name="Haridas S."/>
            <person name="Kuo A."/>
            <person name="Mondo S."/>
            <person name="Pangilinan J."/>
            <person name="Riley R."/>
            <person name="Labutti K."/>
            <person name="Andreopoulos B."/>
            <person name="Lipzen A."/>
            <person name="Chen C."/>
            <person name="Yanf M."/>
            <person name="Daum C."/>
            <person name="Ng V."/>
            <person name="Clum A."/>
            <person name="Ohm R."/>
            <person name="Martin F."/>
            <person name="Silar P."/>
            <person name="Natvig D."/>
            <person name="Lalanne C."/>
            <person name="Gautier V."/>
            <person name="Ament-Velasquez S.L."/>
            <person name="Kruys A."/>
            <person name="Hutchinson M.I."/>
            <person name="Powell A.J."/>
            <person name="Barry K."/>
            <person name="Miller A.N."/>
            <person name="Grigoriev I.V."/>
            <person name="Debuchy R."/>
            <person name="Gladieux P."/>
            <person name="Thoren M.H."/>
            <person name="Johannesson H."/>
        </authorList>
    </citation>
    <scope>NUCLEOTIDE SEQUENCE</scope>
    <source>
        <strain evidence="2">CBS 892.96</strain>
    </source>
</reference>
<keyword evidence="1" id="KW-0732">Signal</keyword>
<feature type="chain" id="PRO_5042850941" evidence="1">
    <location>
        <begin position="21"/>
        <end position="113"/>
    </location>
</feature>
<evidence type="ECO:0000313" key="3">
    <source>
        <dbReference type="Proteomes" id="UP001302321"/>
    </source>
</evidence>
<name>A0AAN6VXN9_9PEZI</name>
<organism evidence="2 3">
    <name type="scientific">Triangularia setosa</name>
    <dbReference type="NCBI Taxonomy" id="2587417"/>
    <lineage>
        <taxon>Eukaryota</taxon>
        <taxon>Fungi</taxon>
        <taxon>Dikarya</taxon>
        <taxon>Ascomycota</taxon>
        <taxon>Pezizomycotina</taxon>
        <taxon>Sordariomycetes</taxon>
        <taxon>Sordariomycetidae</taxon>
        <taxon>Sordariales</taxon>
        <taxon>Podosporaceae</taxon>
        <taxon>Triangularia</taxon>
    </lineage>
</organism>
<protein>
    <submittedName>
        <fullName evidence="2">Uncharacterized protein</fullName>
    </submittedName>
</protein>
<evidence type="ECO:0000256" key="1">
    <source>
        <dbReference type="SAM" id="SignalP"/>
    </source>
</evidence>
<feature type="signal peptide" evidence="1">
    <location>
        <begin position="1"/>
        <end position="20"/>
    </location>
</feature>
<dbReference type="AlphaFoldDB" id="A0AAN6VXN9"/>